<feature type="region of interest" description="Disordered" evidence="12">
    <location>
        <begin position="358"/>
        <end position="413"/>
    </location>
</feature>
<feature type="region of interest" description="Disordered" evidence="12">
    <location>
        <begin position="297"/>
        <end position="321"/>
    </location>
</feature>
<keyword evidence="4" id="KW-0677">Repeat</keyword>
<evidence type="ECO:0000256" key="6">
    <source>
        <dbReference type="ARBA" id="ARBA00022833"/>
    </source>
</evidence>
<dbReference type="AlphaFoldDB" id="A0AAV7P650"/>
<dbReference type="InterPro" id="IPR013087">
    <property type="entry name" value="Znf_C2H2_type"/>
</dbReference>
<dbReference type="SMART" id="SM00355">
    <property type="entry name" value="ZnF_C2H2"/>
    <property type="match status" value="8"/>
</dbReference>
<keyword evidence="10" id="KW-0539">Nucleus</keyword>
<dbReference type="PANTHER" id="PTHR45925:SF4">
    <property type="entry name" value="ZINC FINGER PROTEIN 217"/>
    <property type="match status" value="1"/>
</dbReference>
<dbReference type="FunFam" id="3.30.160.60:FF:001038">
    <property type="entry name" value="Zinc finger protein 217"/>
    <property type="match status" value="1"/>
</dbReference>
<dbReference type="EMBL" id="JANPWB010000011">
    <property type="protein sequence ID" value="KAJ1123756.1"/>
    <property type="molecule type" value="Genomic_DNA"/>
</dbReference>
<evidence type="ECO:0000256" key="12">
    <source>
        <dbReference type="SAM" id="MobiDB-lite"/>
    </source>
</evidence>
<dbReference type="PROSITE" id="PS50157">
    <property type="entry name" value="ZINC_FINGER_C2H2_2"/>
    <property type="match status" value="5"/>
</dbReference>
<feature type="domain" description="C2H2-type" evidence="13">
    <location>
        <begin position="91"/>
        <end position="118"/>
    </location>
</feature>
<dbReference type="GO" id="GO:0000978">
    <property type="term" value="F:RNA polymerase II cis-regulatory region sequence-specific DNA binding"/>
    <property type="evidence" value="ECO:0007669"/>
    <property type="project" value="TreeGrafter"/>
</dbReference>
<evidence type="ECO:0000256" key="4">
    <source>
        <dbReference type="ARBA" id="ARBA00022737"/>
    </source>
</evidence>
<feature type="domain" description="C2H2-type" evidence="13">
    <location>
        <begin position="433"/>
        <end position="460"/>
    </location>
</feature>
<keyword evidence="9" id="KW-0804">Transcription</keyword>
<evidence type="ECO:0000256" key="11">
    <source>
        <dbReference type="PROSITE-ProRule" id="PRU00042"/>
    </source>
</evidence>
<dbReference type="Proteomes" id="UP001066276">
    <property type="component" value="Chromosome 7"/>
</dbReference>
<dbReference type="GO" id="GO:0000981">
    <property type="term" value="F:DNA-binding transcription factor activity, RNA polymerase II-specific"/>
    <property type="evidence" value="ECO:0007669"/>
    <property type="project" value="TreeGrafter"/>
</dbReference>
<evidence type="ECO:0000256" key="2">
    <source>
        <dbReference type="ARBA" id="ARBA00006991"/>
    </source>
</evidence>
<name>A0AAV7P650_PLEWA</name>
<organism evidence="14 15">
    <name type="scientific">Pleurodeles waltl</name>
    <name type="common">Iberian ribbed newt</name>
    <dbReference type="NCBI Taxonomy" id="8319"/>
    <lineage>
        <taxon>Eukaryota</taxon>
        <taxon>Metazoa</taxon>
        <taxon>Chordata</taxon>
        <taxon>Craniata</taxon>
        <taxon>Vertebrata</taxon>
        <taxon>Euteleostomi</taxon>
        <taxon>Amphibia</taxon>
        <taxon>Batrachia</taxon>
        <taxon>Caudata</taxon>
        <taxon>Salamandroidea</taxon>
        <taxon>Salamandridae</taxon>
        <taxon>Pleurodelinae</taxon>
        <taxon>Pleurodeles</taxon>
    </lineage>
</organism>
<keyword evidence="8" id="KW-0238">DNA-binding</keyword>
<dbReference type="PANTHER" id="PTHR45925">
    <property type="entry name" value="ZINC FINGER PROTEIN"/>
    <property type="match status" value="1"/>
</dbReference>
<feature type="domain" description="C2H2-type" evidence="13">
    <location>
        <begin position="63"/>
        <end position="90"/>
    </location>
</feature>
<dbReference type="Pfam" id="PF13912">
    <property type="entry name" value="zf-C2H2_6"/>
    <property type="match status" value="1"/>
</dbReference>
<feature type="compositionally biased region" description="Basic and acidic residues" evidence="12">
    <location>
        <begin position="309"/>
        <end position="318"/>
    </location>
</feature>
<evidence type="ECO:0000256" key="10">
    <source>
        <dbReference type="ARBA" id="ARBA00023242"/>
    </source>
</evidence>
<gene>
    <name evidence="14" type="ORF">NDU88_002223</name>
</gene>
<accession>A0AAV7P650</accession>
<proteinExistence type="inferred from homology"/>
<evidence type="ECO:0000259" key="13">
    <source>
        <dbReference type="PROSITE" id="PS50157"/>
    </source>
</evidence>
<feature type="region of interest" description="Disordered" evidence="12">
    <location>
        <begin position="252"/>
        <end position="273"/>
    </location>
</feature>
<evidence type="ECO:0000313" key="15">
    <source>
        <dbReference type="Proteomes" id="UP001066276"/>
    </source>
</evidence>
<dbReference type="FunFam" id="3.30.160.60:FF:001450">
    <property type="entry name" value="zinc finger protein 774"/>
    <property type="match status" value="1"/>
</dbReference>
<feature type="domain" description="C2H2-type" evidence="13">
    <location>
        <begin position="338"/>
        <end position="365"/>
    </location>
</feature>
<dbReference type="GO" id="GO:0008270">
    <property type="term" value="F:zinc ion binding"/>
    <property type="evidence" value="ECO:0007669"/>
    <property type="project" value="UniProtKB-KW"/>
</dbReference>
<feature type="compositionally biased region" description="Polar residues" evidence="12">
    <location>
        <begin position="367"/>
        <end position="394"/>
    </location>
</feature>
<dbReference type="InterPro" id="IPR036236">
    <property type="entry name" value="Znf_C2H2_sf"/>
</dbReference>
<evidence type="ECO:0000256" key="5">
    <source>
        <dbReference type="ARBA" id="ARBA00022771"/>
    </source>
</evidence>
<comment type="caution">
    <text evidence="14">The sequence shown here is derived from an EMBL/GenBank/DDBJ whole genome shotgun (WGS) entry which is preliminary data.</text>
</comment>
<keyword evidence="3" id="KW-0479">Metal-binding</keyword>
<comment type="similarity">
    <text evidence="2">Belongs to the krueppel C2H2-type zinc-finger protein family.</text>
</comment>
<reference evidence="14" key="1">
    <citation type="journal article" date="2022" name="bioRxiv">
        <title>Sequencing and chromosome-scale assembly of the giantPleurodeles waltlgenome.</title>
        <authorList>
            <person name="Brown T."/>
            <person name="Elewa A."/>
            <person name="Iarovenko S."/>
            <person name="Subramanian E."/>
            <person name="Araus A.J."/>
            <person name="Petzold A."/>
            <person name="Susuki M."/>
            <person name="Suzuki K.-i.T."/>
            <person name="Hayashi T."/>
            <person name="Toyoda A."/>
            <person name="Oliveira C."/>
            <person name="Osipova E."/>
            <person name="Leigh N.D."/>
            <person name="Simon A."/>
            <person name="Yun M.H."/>
        </authorList>
    </citation>
    <scope>NUCLEOTIDE SEQUENCE</scope>
    <source>
        <strain evidence="14">20211129_DDA</strain>
        <tissue evidence="14">Liver</tissue>
    </source>
</reference>
<dbReference type="PROSITE" id="PS00028">
    <property type="entry name" value="ZINC_FINGER_C2H2_1"/>
    <property type="match status" value="5"/>
</dbReference>
<keyword evidence="6" id="KW-0862">Zinc</keyword>
<evidence type="ECO:0000256" key="1">
    <source>
        <dbReference type="ARBA" id="ARBA00004123"/>
    </source>
</evidence>
<evidence type="ECO:0000256" key="3">
    <source>
        <dbReference type="ARBA" id="ARBA00022723"/>
    </source>
</evidence>
<dbReference type="InterPro" id="IPR051967">
    <property type="entry name" value="Krueppel_C2H2-ZF"/>
</dbReference>
<evidence type="ECO:0000313" key="14">
    <source>
        <dbReference type="EMBL" id="KAJ1123756.1"/>
    </source>
</evidence>
<feature type="compositionally biased region" description="Polar residues" evidence="12">
    <location>
        <begin position="297"/>
        <end position="306"/>
    </location>
</feature>
<keyword evidence="7" id="KW-0805">Transcription regulation</keyword>
<keyword evidence="5 11" id="KW-0863">Zinc-finger</keyword>
<evidence type="ECO:0000256" key="9">
    <source>
        <dbReference type="ARBA" id="ARBA00023163"/>
    </source>
</evidence>
<feature type="domain" description="C2H2-type" evidence="13">
    <location>
        <begin position="461"/>
        <end position="488"/>
    </location>
</feature>
<dbReference type="GO" id="GO:0005634">
    <property type="term" value="C:nucleus"/>
    <property type="evidence" value="ECO:0007669"/>
    <property type="project" value="UniProtKB-SubCell"/>
</dbReference>
<feature type="compositionally biased region" description="Low complexity" evidence="12">
    <location>
        <begin position="772"/>
        <end position="783"/>
    </location>
</feature>
<evidence type="ECO:0000256" key="8">
    <source>
        <dbReference type="ARBA" id="ARBA00023125"/>
    </source>
</evidence>
<dbReference type="SUPFAM" id="SSF57667">
    <property type="entry name" value="beta-beta-alpha zinc fingers"/>
    <property type="match status" value="3"/>
</dbReference>
<evidence type="ECO:0000256" key="7">
    <source>
        <dbReference type="ARBA" id="ARBA00023015"/>
    </source>
</evidence>
<comment type="subcellular location">
    <subcellularLocation>
        <location evidence="1">Nucleus</location>
    </subcellularLocation>
</comment>
<dbReference type="Gene3D" id="3.30.160.60">
    <property type="entry name" value="Classic Zinc Finger"/>
    <property type="match status" value="4"/>
</dbReference>
<dbReference type="FunFam" id="3.30.160.60:FF:001309">
    <property type="entry name" value="Uncharacterized protein"/>
    <property type="match status" value="1"/>
</dbReference>
<feature type="region of interest" description="Disordered" evidence="12">
    <location>
        <begin position="767"/>
        <end position="788"/>
    </location>
</feature>
<keyword evidence="15" id="KW-1185">Reference proteome</keyword>
<protein>
    <recommendedName>
        <fullName evidence="13">C2H2-type domain-containing protein</fullName>
    </recommendedName>
</protein>
<dbReference type="Pfam" id="PF00096">
    <property type="entry name" value="zf-C2H2"/>
    <property type="match status" value="2"/>
</dbReference>
<sequence length="1010" mass="114225">MFCDQTFKQHEELGKHVLNQHRPTLCEPTVLCVEAEYLSPLDRLQMRTDTAAMEDGLSNEELFNCKVCGQTLPETVALETHMKKHKDSFTYRCDICGRRFKEPWFLKNHRRTHIGKTGGKHKLQQGSESPITINEVVQEHAAVNVTTPYKMCMVCGFIFPNKDSLIEHCKIHNKGVTSTEEKKMNIEEGTEEKSLAHKEDFFNSLYLRPRQLENSNKSKTPGKWIEELDPFNTYQAWQLATKGKVAVAHGQVKEPGQDGSTDNDDSSSDKEELSEIWMEENGCQVLHLEPTGKVKSIKNSNYSGINPFQEKEKNKLSNDDVTSVEEDQKLLQSTDKPTHCLDCGKAFRTYHQLVLHSRVHKKDRRNYSASPNSTELKQSTAGSPETTSAENQSIVDKAEDGSEDGSEDGLHIFSDKGEDCSERSKMRNFGCSKECSYCGKSFRSNYYLNIHLRTHTGEKPYKCDFCEYAAAQKTSLRYHLDRHHKDKQTDAIREIKCEIRELDLIQNSEDLSAEGNQNIEISKTSFEDLYDYNEVDYSSAGQQNDLFPVHSSLQATVNPAVKNEAQVANKPSNQNNENISITQVEPKVEEVENIPTNTIAHDACMETKINEDDLKQIIARDQHTDDAILNLVSCKQRANVCTQEVPLNLCIRTGEEVSAVTVTGAHLAISTCPFCTYKTFYPEVLMIHQKLLHKYNPCQTSKNILKNKSDVTKIRRTGCPPSLLGKDVSPLFSDFKTKGSIATHTKSHSIVGAKQFRSLDSNMSSVPGQVFNKSSDSSNSKSNRLQRNTTSQMAIYQQAELHHKGAMPPIMDRMKRPDMKTVNIPSPNIYSSMNCNFEYPFENGPALFGDLRREYFTDKAMDKSHSEFGEPSSKKVKPGFVGHERSYSEIGAVRRGIDMGRMHPPPSVLQRENLPSKNASIFSSKPGLLNTTSVDPRWDVFQTFGPQSNGQLYSSYVTSRGLMYGMTMEGKMTNTYQHLPHVPKSWCATNAEYWEWSSKLQVGTLRELKT</sequence>